<feature type="region of interest" description="Disordered" evidence="1">
    <location>
        <begin position="676"/>
        <end position="696"/>
    </location>
</feature>
<feature type="signal peptide" evidence="2">
    <location>
        <begin position="1"/>
        <end position="22"/>
    </location>
</feature>
<proteinExistence type="predicted"/>
<feature type="region of interest" description="Disordered" evidence="1">
    <location>
        <begin position="105"/>
        <end position="141"/>
    </location>
</feature>
<name>A0ABU5HLM6_9BACE</name>
<comment type="caution">
    <text evidence="3">The sequence shown here is derived from an EMBL/GenBank/DDBJ whole genome shotgun (WGS) entry which is preliminary data.</text>
</comment>
<evidence type="ECO:0000256" key="1">
    <source>
        <dbReference type="SAM" id="MobiDB-lite"/>
    </source>
</evidence>
<reference evidence="3 4" key="1">
    <citation type="submission" date="2023-04" db="EMBL/GenBank/DDBJ databases">
        <title>Bacteroides pacosi sp. nov., isolated from the fecal material of an alpaca.</title>
        <authorList>
            <person name="Miller S."/>
            <person name="Hendry M."/>
            <person name="King J."/>
            <person name="Sankaranarayanan K."/>
            <person name="Lawson P.A."/>
        </authorList>
    </citation>
    <scope>NUCLEOTIDE SEQUENCE [LARGE SCALE GENOMIC DNA]</scope>
    <source>
        <strain evidence="3 4">A2-P53</strain>
    </source>
</reference>
<sequence>MKRKFVKVMFFGALALSTVTYVGCKDYDDDIDNLQTQIDANKASIAELQNFVKEGKWVTAVEPITDGFKITFNDGKSYSIVSGAAGASGTKIEIDPTTKNWIIDGKDSGICSEGQKGDKGDDGEPGKGEPGKDGEDGYAPQISENGNWIVWDAASQKPVETDIKAASDIYVTADPNNSLVWVLNVFNKETKEWEKVSMPKAARITSMSVLGVKADGTVDLGSTEAEATLYYGEAKKDIEFNGNKTFKKKGDLLVARGGSMIHALINPVNLKAADIQAYEIGLTDSKGNTNFVVASIGDNFSENALTRAAEEPEATANKGIYDLTLKFADEVDYNTLKDFDSETAYAFTTKDAWGNEIISQYGITVNAIEGAPSVDFTNPESLPIKTTYNLDELVGNDNLDKVVAYYYEVKEADAKKVDATFDKEKNTILANKEGELPVVLHYLSTEGVDEPVSLTLTFTYVAKPAEIKDMTWVVDDKKLTAESEIVGPSVDEIKKYISGIDSEIEYTGGKVTINGEKDLEYGDEETKNSIQLSLVGLNAKGEDVQELDDKSIIKYVIRAKFDKEHVAAVPHTATVKFKNKDYTGEGVDLGNQYLYETTFTITVDQQDDKLFVFKRADAYFEGNDATAYGKVYANGVETKTISYNLYSLYQANSILEGEELINSFVAFNEAIPEDEADEKEGKQWLESQGTSNGDISVEPSPAYGGAYMGRKITVTYAPFGNPRLNAIVDEFNLTIKSEIFEGNFEYAKKIDDKVIGTKDNPFEVDGGRSIDILESEFKKEDVYGAIYKFDDDRIVKVEVALADKNAETYLAVSDKKFTGVESEDGKKDNKVTISKNPSATGIVTPPVCKVDVKITDKWGKTKTTSIYVEVIK</sequence>
<keyword evidence="4" id="KW-1185">Reference proteome</keyword>
<accession>A0ABU5HLM6</accession>
<protein>
    <submittedName>
        <fullName evidence="3">DUF4988 domain-containing protein</fullName>
    </submittedName>
</protein>
<feature type="compositionally biased region" description="Polar residues" evidence="1">
    <location>
        <begin position="685"/>
        <end position="694"/>
    </location>
</feature>
<evidence type="ECO:0000313" key="4">
    <source>
        <dbReference type="Proteomes" id="UP001292913"/>
    </source>
</evidence>
<dbReference type="RefSeq" id="WP_258981498.1">
    <property type="nucleotide sequence ID" value="NZ_JARZAK010000002.1"/>
</dbReference>
<gene>
    <name evidence="3" type="ORF">QHG74_03950</name>
</gene>
<feature type="compositionally biased region" description="Basic and acidic residues" evidence="1">
    <location>
        <begin position="115"/>
        <end position="135"/>
    </location>
</feature>
<evidence type="ECO:0000256" key="2">
    <source>
        <dbReference type="SAM" id="SignalP"/>
    </source>
</evidence>
<dbReference type="Proteomes" id="UP001292913">
    <property type="component" value="Unassembled WGS sequence"/>
</dbReference>
<organism evidence="3 4">
    <name type="scientific">Bacteroides vicugnae</name>
    <dbReference type="NCBI Taxonomy" id="3037989"/>
    <lineage>
        <taxon>Bacteria</taxon>
        <taxon>Pseudomonadati</taxon>
        <taxon>Bacteroidota</taxon>
        <taxon>Bacteroidia</taxon>
        <taxon>Bacteroidales</taxon>
        <taxon>Bacteroidaceae</taxon>
        <taxon>Bacteroides</taxon>
    </lineage>
</organism>
<evidence type="ECO:0000313" key="3">
    <source>
        <dbReference type="EMBL" id="MDY7256864.1"/>
    </source>
</evidence>
<dbReference type="EMBL" id="JARZAK010000002">
    <property type="protein sequence ID" value="MDY7256864.1"/>
    <property type="molecule type" value="Genomic_DNA"/>
</dbReference>
<keyword evidence="2" id="KW-0732">Signal</keyword>
<feature type="chain" id="PRO_5045136428" evidence="2">
    <location>
        <begin position="23"/>
        <end position="872"/>
    </location>
</feature>